<organism evidence="2 3">
    <name type="scientific">Brassica napus</name>
    <name type="common">Rape</name>
    <dbReference type="NCBI Taxonomy" id="3708"/>
    <lineage>
        <taxon>Eukaryota</taxon>
        <taxon>Viridiplantae</taxon>
        <taxon>Streptophyta</taxon>
        <taxon>Embryophyta</taxon>
        <taxon>Tracheophyta</taxon>
        <taxon>Spermatophyta</taxon>
        <taxon>Magnoliopsida</taxon>
        <taxon>eudicotyledons</taxon>
        <taxon>Gunneridae</taxon>
        <taxon>Pentapetalae</taxon>
        <taxon>rosids</taxon>
        <taxon>malvids</taxon>
        <taxon>Brassicales</taxon>
        <taxon>Brassicaceae</taxon>
        <taxon>Brassiceae</taxon>
        <taxon>Brassica</taxon>
    </lineage>
</organism>
<evidence type="ECO:0000313" key="2">
    <source>
        <dbReference type="EMBL" id="KAH0927327.1"/>
    </source>
</evidence>
<dbReference type="Proteomes" id="UP000824890">
    <property type="component" value="Unassembled WGS sequence"/>
</dbReference>
<dbReference type="PANTHER" id="PTHR46618:SF1">
    <property type="entry name" value="ARMADILLO REPEAT-CONTAINING PROTEIN 3"/>
    <property type="match status" value="1"/>
</dbReference>
<name>A0ABQ8DD61_BRANA</name>
<protein>
    <submittedName>
        <fullName evidence="2">Uncharacterized protein</fullName>
    </submittedName>
</protein>
<keyword evidence="3" id="KW-1185">Reference proteome</keyword>
<evidence type="ECO:0000256" key="1">
    <source>
        <dbReference type="ARBA" id="ARBA00022737"/>
    </source>
</evidence>
<keyword evidence="1" id="KW-0677">Repeat</keyword>
<gene>
    <name evidence="2" type="ORF">HID58_019583</name>
</gene>
<sequence>MQSNILIPNLVLKDGNLVYQIHHEVLSALFNLCKINKRRQEQAAENGIIPHLIIFIMSDSPQKKYALPLLCGMAHASRNSGEQLRSHGGLDMYLNFIDDEYWLVIALDSIFVCLAQDNDNNHKVEQALLENDAIQKLVNFFQNCPERYFVHILEPFLKIITYEIITSYQCIETTKMLLLRLNLLKLINFTDG</sequence>
<accession>A0ABQ8DD61</accession>
<dbReference type="InterPro" id="IPR011989">
    <property type="entry name" value="ARM-like"/>
</dbReference>
<evidence type="ECO:0000313" key="3">
    <source>
        <dbReference type="Proteomes" id="UP000824890"/>
    </source>
</evidence>
<dbReference type="SUPFAM" id="SSF48371">
    <property type="entry name" value="ARM repeat"/>
    <property type="match status" value="1"/>
</dbReference>
<dbReference type="EMBL" id="JAGKQM010000005">
    <property type="protein sequence ID" value="KAH0927327.1"/>
    <property type="molecule type" value="Genomic_DNA"/>
</dbReference>
<dbReference type="Gene3D" id="1.25.10.10">
    <property type="entry name" value="Leucine-rich Repeat Variant"/>
    <property type="match status" value="1"/>
</dbReference>
<comment type="caution">
    <text evidence="2">The sequence shown here is derived from an EMBL/GenBank/DDBJ whole genome shotgun (WGS) entry which is preliminary data.</text>
</comment>
<reference evidence="2 3" key="1">
    <citation type="submission" date="2021-05" db="EMBL/GenBank/DDBJ databases">
        <title>Genome Assembly of Synthetic Allotetraploid Brassica napus Reveals Homoeologous Exchanges between Subgenomes.</title>
        <authorList>
            <person name="Davis J.T."/>
        </authorList>
    </citation>
    <scope>NUCLEOTIDE SEQUENCE [LARGE SCALE GENOMIC DNA]</scope>
    <source>
        <strain evidence="3">cv. Da-Ae</strain>
        <tissue evidence="2">Seedling</tissue>
    </source>
</reference>
<dbReference type="PANTHER" id="PTHR46618">
    <property type="entry name" value="ARMADILLO REPEAT-CONTAINING PROTEIN 3"/>
    <property type="match status" value="1"/>
</dbReference>
<proteinExistence type="predicted"/>
<dbReference type="InterPro" id="IPR016024">
    <property type="entry name" value="ARM-type_fold"/>
</dbReference>
<dbReference type="InterPro" id="IPR052441">
    <property type="entry name" value="Armadillo-Ser/Thr_Kinase"/>
</dbReference>